<protein>
    <recommendedName>
        <fullName evidence="4">Large ribosomal subunit protein bL20</fullName>
    </recommendedName>
    <alternativeName>
        <fullName evidence="5">50S ribosomal protein L20</fullName>
    </alternativeName>
</protein>
<dbReference type="Gene3D" id="1.10.1900.20">
    <property type="entry name" value="Ribosomal protein L20"/>
    <property type="match status" value="1"/>
</dbReference>
<dbReference type="GO" id="GO:1990904">
    <property type="term" value="C:ribonucleoprotein complex"/>
    <property type="evidence" value="ECO:0007669"/>
    <property type="project" value="UniProtKB-KW"/>
</dbReference>
<dbReference type="Pfam" id="PF00453">
    <property type="entry name" value="Ribosomal_L20"/>
    <property type="match status" value="1"/>
</dbReference>
<gene>
    <name evidence="6" type="ORF">COW72_03375</name>
</gene>
<evidence type="ECO:0000256" key="1">
    <source>
        <dbReference type="ARBA" id="ARBA00007698"/>
    </source>
</evidence>
<comment type="similarity">
    <text evidence="1">Belongs to the bacterial ribosomal protein bL20 family.</text>
</comment>
<evidence type="ECO:0000256" key="3">
    <source>
        <dbReference type="ARBA" id="ARBA00023274"/>
    </source>
</evidence>
<dbReference type="EMBL" id="PCUC01000175">
    <property type="protein sequence ID" value="PIQ04560.1"/>
    <property type="molecule type" value="Genomic_DNA"/>
</dbReference>
<dbReference type="Proteomes" id="UP000230778">
    <property type="component" value="Unassembled WGS sequence"/>
</dbReference>
<evidence type="ECO:0000313" key="6">
    <source>
        <dbReference type="EMBL" id="PIQ04560.1"/>
    </source>
</evidence>
<dbReference type="GO" id="GO:0006412">
    <property type="term" value="P:translation"/>
    <property type="evidence" value="ECO:0007669"/>
    <property type="project" value="InterPro"/>
</dbReference>
<dbReference type="InterPro" id="IPR005813">
    <property type="entry name" value="Ribosomal_bL20"/>
</dbReference>
<dbReference type="PANTHER" id="PTHR10986">
    <property type="entry name" value="39S RIBOSOMAL PROTEIN L20"/>
    <property type="match status" value="1"/>
</dbReference>
<name>A0A2H0FF27_9BACT</name>
<evidence type="ECO:0000256" key="4">
    <source>
        <dbReference type="ARBA" id="ARBA00035172"/>
    </source>
</evidence>
<dbReference type="GO" id="GO:0019843">
    <property type="term" value="F:rRNA binding"/>
    <property type="evidence" value="ECO:0007669"/>
    <property type="project" value="InterPro"/>
</dbReference>
<sequence length="54" mass="6251">MQISAACRQSNISYNKFIHGLKENKIGLDRKILSNLAQNHPQIFEKIVEKVKQK</sequence>
<dbReference type="GO" id="GO:0003735">
    <property type="term" value="F:structural constituent of ribosome"/>
    <property type="evidence" value="ECO:0007669"/>
    <property type="project" value="InterPro"/>
</dbReference>
<dbReference type="FunFam" id="1.10.1900.20:FF:000001">
    <property type="entry name" value="50S ribosomal protein L20"/>
    <property type="match status" value="1"/>
</dbReference>
<evidence type="ECO:0000256" key="2">
    <source>
        <dbReference type="ARBA" id="ARBA00022980"/>
    </source>
</evidence>
<organism evidence="6 7">
    <name type="scientific">Candidatus Nealsonbacteria bacterium CG18_big_fil_WC_8_21_14_2_50_37_10</name>
    <dbReference type="NCBI Taxonomy" id="1974717"/>
    <lineage>
        <taxon>Bacteria</taxon>
        <taxon>Candidatus Nealsoniibacteriota</taxon>
    </lineage>
</organism>
<keyword evidence="3" id="KW-0687">Ribonucleoprotein</keyword>
<keyword evidence="2" id="KW-0689">Ribosomal protein</keyword>
<dbReference type="AlphaFoldDB" id="A0A2H0FF27"/>
<accession>A0A2H0FF27</accession>
<proteinExistence type="inferred from homology"/>
<reference evidence="6 7" key="1">
    <citation type="submission" date="2017-09" db="EMBL/GenBank/DDBJ databases">
        <title>Depth-based differentiation of microbial function through sediment-hosted aquifers and enrichment of novel symbionts in the deep terrestrial subsurface.</title>
        <authorList>
            <person name="Probst A.J."/>
            <person name="Ladd B."/>
            <person name="Jarett J.K."/>
            <person name="Geller-Mcgrath D.E."/>
            <person name="Sieber C.M."/>
            <person name="Emerson J.B."/>
            <person name="Anantharaman K."/>
            <person name="Thomas B.C."/>
            <person name="Malmstrom R."/>
            <person name="Stieglmeier M."/>
            <person name="Klingl A."/>
            <person name="Woyke T."/>
            <person name="Ryan C.M."/>
            <person name="Banfield J.F."/>
        </authorList>
    </citation>
    <scope>NUCLEOTIDE SEQUENCE [LARGE SCALE GENOMIC DNA]</scope>
    <source>
        <strain evidence="6">CG18_big_fil_WC_8_21_14_2_50_37_10</strain>
    </source>
</reference>
<comment type="caution">
    <text evidence="6">The sequence shown here is derived from an EMBL/GenBank/DDBJ whole genome shotgun (WGS) entry which is preliminary data.</text>
</comment>
<dbReference type="GO" id="GO:0005840">
    <property type="term" value="C:ribosome"/>
    <property type="evidence" value="ECO:0007669"/>
    <property type="project" value="UniProtKB-KW"/>
</dbReference>
<dbReference type="SUPFAM" id="SSF74731">
    <property type="entry name" value="Ribosomal protein L20"/>
    <property type="match status" value="1"/>
</dbReference>
<evidence type="ECO:0000256" key="5">
    <source>
        <dbReference type="ARBA" id="ARBA00035482"/>
    </source>
</evidence>
<evidence type="ECO:0000313" key="7">
    <source>
        <dbReference type="Proteomes" id="UP000230778"/>
    </source>
</evidence>
<dbReference type="InterPro" id="IPR035566">
    <property type="entry name" value="Ribosomal_protein_bL20_C"/>
</dbReference>